<organism evidence="2 3">
    <name type="scientific">Sulfidibacter corallicola</name>
    <dbReference type="NCBI Taxonomy" id="2818388"/>
    <lineage>
        <taxon>Bacteria</taxon>
        <taxon>Pseudomonadati</taxon>
        <taxon>Acidobacteriota</taxon>
        <taxon>Holophagae</taxon>
        <taxon>Acanthopleuribacterales</taxon>
        <taxon>Acanthopleuribacteraceae</taxon>
        <taxon>Sulfidibacter</taxon>
    </lineage>
</organism>
<keyword evidence="3" id="KW-1185">Reference proteome</keyword>
<dbReference type="Proteomes" id="UP000663929">
    <property type="component" value="Chromosome"/>
</dbReference>
<dbReference type="AlphaFoldDB" id="A0A8A4TKQ6"/>
<feature type="region of interest" description="Disordered" evidence="1">
    <location>
        <begin position="1"/>
        <end position="22"/>
    </location>
</feature>
<dbReference type="EMBL" id="CP071793">
    <property type="protein sequence ID" value="QTD50589.1"/>
    <property type="molecule type" value="Genomic_DNA"/>
</dbReference>
<evidence type="ECO:0000313" key="3">
    <source>
        <dbReference type="Proteomes" id="UP000663929"/>
    </source>
</evidence>
<evidence type="ECO:0000256" key="1">
    <source>
        <dbReference type="SAM" id="MobiDB-lite"/>
    </source>
</evidence>
<reference evidence="2" key="1">
    <citation type="submission" date="2021-03" db="EMBL/GenBank/DDBJ databases">
        <title>Acanthopleuribacteraceae sp. M133.</title>
        <authorList>
            <person name="Wang G."/>
        </authorList>
    </citation>
    <scope>NUCLEOTIDE SEQUENCE</scope>
    <source>
        <strain evidence="2">M133</strain>
    </source>
</reference>
<sequence>MKRSSVSVFATDGDGGDSASTLNIGQTTLRSMIMKPSLRSHTGPSRSSAVSDVQAIGRDQGKKGISSQKPSTMSKALAKARTEAKTRAGAKGTRGHAGASWQSGVPTRKPNSGTQRDRTIDSFKNISMQEIGHSPNLGPGNRTTVKLTHDVRNALKAIARETSIREMAKEKADHKMDRHPSAQLAKLTQETKYLINDGKVSQFDEKTLLEALGNSFKATILGAKAGNENDIAALITALEAKRDQAANDLPNNARMKITGNEKGKLQKRAKNKMFLRTRKKIKKRSQEKTEALMENMLGRTKLTKDDGSSAIDLAALNTSQKNPVIGFRRAVQNPEATLQERLKSNQS</sequence>
<feature type="compositionally biased region" description="Polar residues" evidence="1">
    <location>
        <begin position="65"/>
        <end position="74"/>
    </location>
</feature>
<feature type="region of interest" description="Disordered" evidence="1">
    <location>
        <begin position="36"/>
        <end position="118"/>
    </location>
</feature>
<dbReference type="KEGG" id="scor:J3U87_33815"/>
<dbReference type="RefSeq" id="WP_237380408.1">
    <property type="nucleotide sequence ID" value="NZ_CP071793.1"/>
</dbReference>
<feature type="compositionally biased region" description="Polar residues" evidence="1">
    <location>
        <begin position="39"/>
        <end position="51"/>
    </location>
</feature>
<name>A0A8A4TKQ6_SULCO</name>
<protein>
    <submittedName>
        <fullName evidence="2">Uncharacterized protein</fullName>
    </submittedName>
</protein>
<feature type="compositionally biased region" description="Polar residues" evidence="1">
    <location>
        <begin position="100"/>
        <end position="114"/>
    </location>
</feature>
<proteinExistence type="predicted"/>
<evidence type="ECO:0000313" key="2">
    <source>
        <dbReference type="EMBL" id="QTD50589.1"/>
    </source>
</evidence>
<gene>
    <name evidence="2" type="ORF">J3U87_33815</name>
</gene>
<accession>A0A8A4TKQ6</accession>